<evidence type="ECO:0000256" key="3">
    <source>
        <dbReference type="ARBA" id="ARBA00022692"/>
    </source>
</evidence>
<proteinExistence type="inferred from homology"/>
<feature type="transmembrane region" description="Helical" evidence="7">
    <location>
        <begin position="427"/>
        <end position="445"/>
    </location>
</feature>
<comment type="caution">
    <text evidence="8">The sequence shown here is derived from an EMBL/GenBank/DDBJ whole genome shotgun (WGS) entry which is preliminary data.</text>
</comment>
<dbReference type="GO" id="GO:1990961">
    <property type="term" value="P:xenobiotic detoxification by transmembrane export across the plasma membrane"/>
    <property type="evidence" value="ECO:0007669"/>
    <property type="project" value="InterPro"/>
</dbReference>
<dbReference type="CDD" id="cd13132">
    <property type="entry name" value="MATE_eukaryotic"/>
    <property type="match status" value="1"/>
</dbReference>
<dbReference type="Pfam" id="PF01554">
    <property type="entry name" value="MatE"/>
    <property type="match status" value="2"/>
</dbReference>
<feature type="region of interest" description="Disordered" evidence="6">
    <location>
        <begin position="1"/>
        <end position="24"/>
    </location>
</feature>
<evidence type="ECO:0000256" key="2">
    <source>
        <dbReference type="ARBA" id="ARBA00010199"/>
    </source>
</evidence>
<feature type="transmembrane region" description="Helical" evidence="7">
    <location>
        <begin position="117"/>
        <end position="141"/>
    </location>
</feature>
<feature type="compositionally biased region" description="Low complexity" evidence="6">
    <location>
        <begin position="12"/>
        <end position="24"/>
    </location>
</feature>
<sequence length="504" mass="54920">MSPSETTPLIKSTSIPLSSSSSRVSSTPHELHWLSRNSVPVAGFYLLNLLSKLTYVSAFGHLGPNELAGSALGTMFTTITSSSVALGTLNALDTLCGQAWTGSKDKTLVGLHLQKSIVVLVAWHVILAPLWLNATRLFVAIGQDPDVALFAGIYLRYDLFGAPAYCCFEAIRKYLQSQGIMGGSTGVLMLTTPLTVILTYTLAFMLNLGFDGVMLASTITSWLMLTLLIGYTYLKCERHHETSYWGGWNSACLNDWKPYLGYAIPGIVNLASEWWCFELVSLGASYLSTKHLAAQSILMCLDQLCASLGWGLSAAVATRVSNRIGSICMNNSKDNEDDDNSSNSIKATLHAAWMLAVAMAVALVLVTLLPLLATFGQLVGLVFTNDRDIVHIVAQVMPLFGLYLAVKFVGQACTGIMRGMGRPDITTYININAYYVIGFPVAYILTFKAGWALVGLWIGLCLAMFLAASAHLAYISSINWRWVTQSTYNRIKCEQDRLVHSNAR</sequence>
<keyword evidence="9" id="KW-1185">Reference proteome</keyword>
<gene>
    <name evidence="8" type="ORF">O0I10_012055</name>
</gene>
<comment type="subcellular location">
    <subcellularLocation>
        <location evidence="1">Membrane</location>
        <topology evidence="1">Multi-pass membrane protein</topology>
    </subcellularLocation>
</comment>
<dbReference type="AlphaFoldDB" id="A0AAD7URQ4"/>
<accession>A0AAD7URQ4</accession>
<feature type="transmembrane region" description="Helical" evidence="7">
    <location>
        <begin position="180"/>
        <end position="206"/>
    </location>
</feature>
<dbReference type="Proteomes" id="UP001234581">
    <property type="component" value="Unassembled WGS sequence"/>
</dbReference>
<keyword evidence="4 7" id="KW-1133">Transmembrane helix</keyword>
<evidence type="ECO:0000313" key="9">
    <source>
        <dbReference type="Proteomes" id="UP001234581"/>
    </source>
</evidence>
<dbReference type="NCBIfam" id="TIGR00797">
    <property type="entry name" value="matE"/>
    <property type="match status" value="1"/>
</dbReference>
<dbReference type="GO" id="GO:0016020">
    <property type="term" value="C:membrane"/>
    <property type="evidence" value="ECO:0007669"/>
    <property type="project" value="UniProtKB-SubCell"/>
</dbReference>
<evidence type="ECO:0000256" key="4">
    <source>
        <dbReference type="ARBA" id="ARBA00022989"/>
    </source>
</evidence>
<feature type="compositionally biased region" description="Polar residues" evidence="6">
    <location>
        <begin position="1"/>
        <end position="11"/>
    </location>
</feature>
<evidence type="ECO:0000256" key="5">
    <source>
        <dbReference type="ARBA" id="ARBA00023136"/>
    </source>
</evidence>
<evidence type="ECO:0000256" key="7">
    <source>
        <dbReference type="SAM" id="Phobius"/>
    </source>
</evidence>
<dbReference type="EMBL" id="JARTCD010000109">
    <property type="protein sequence ID" value="KAJ8652329.1"/>
    <property type="molecule type" value="Genomic_DNA"/>
</dbReference>
<keyword evidence="3 7" id="KW-0812">Transmembrane</keyword>
<feature type="transmembrane region" description="Helical" evidence="7">
    <location>
        <begin position="147"/>
        <end position="168"/>
    </location>
</feature>
<protein>
    <submittedName>
        <fullName evidence="8">Uncharacterized protein</fullName>
    </submittedName>
</protein>
<dbReference type="RefSeq" id="XP_058337243.1">
    <property type="nucleotide sequence ID" value="XM_058492002.1"/>
</dbReference>
<feature type="transmembrane region" description="Helical" evidence="7">
    <location>
        <begin position="451"/>
        <end position="475"/>
    </location>
</feature>
<organism evidence="8 9">
    <name type="scientific">Lichtheimia ornata</name>
    <dbReference type="NCBI Taxonomy" id="688661"/>
    <lineage>
        <taxon>Eukaryota</taxon>
        <taxon>Fungi</taxon>
        <taxon>Fungi incertae sedis</taxon>
        <taxon>Mucoromycota</taxon>
        <taxon>Mucoromycotina</taxon>
        <taxon>Mucoromycetes</taxon>
        <taxon>Mucorales</taxon>
        <taxon>Lichtheimiaceae</taxon>
        <taxon>Lichtheimia</taxon>
    </lineage>
</organism>
<dbReference type="GeneID" id="83219443"/>
<comment type="similarity">
    <text evidence="2">Belongs to the multi antimicrobial extrusion (MATE) (TC 2.A.66.1) family.</text>
</comment>
<dbReference type="InterPro" id="IPR002528">
    <property type="entry name" value="MATE_fam"/>
</dbReference>
<dbReference type="GO" id="GO:0042910">
    <property type="term" value="F:xenobiotic transmembrane transporter activity"/>
    <property type="evidence" value="ECO:0007669"/>
    <property type="project" value="InterPro"/>
</dbReference>
<feature type="transmembrane region" description="Helical" evidence="7">
    <location>
        <begin position="212"/>
        <end position="234"/>
    </location>
</feature>
<evidence type="ECO:0000256" key="6">
    <source>
        <dbReference type="SAM" id="MobiDB-lite"/>
    </source>
</evidence>
<dbReference type="PANTHER" id="PTHR11206">
    <property type="entry name" value="MULTIDRUG RESISTANCE PROTEIN"/>
    <property type="match status" value="1"/>
</dbReference>
<dbReference type="InterPro" id="IPR045069">
    <property type="entry name" value="MATE_euk"/>
</dbReference>
<evidence type="ECO:0000256" key="1">
    <source>
        <dbReference type="ARBA" id="ARBA00004141"/>
    </source>
</evidence>
<evidence type="ECO:0000313" key="8">
    <source>
        <dbReference type="EMBL" id="KAJ8652329.1"/>
    </source>
</evidence>
<feature type="transmembrane region" description="Helical" evidence="7">
    <location>
        <begin position="352"/>
        <end position="383"/>
    </location>
</feature>
<reference evidence="8 9" key="1">
    <citation type="submission" date="2023-03" db="EMBL/GenBank/DDBJ databases">
        <title>Genome sequence of Lichtheimia ornata CBS 291.66.</title>
        <authorList>
            <person name="Mohabir J.T."/>
            <person name="Shea T.P."/>
            <person name="Kurbessoian T."/>
            <person name="Berby B."/>
            <person name="Fontaine J."/>
            <person name="Livny J."/>
            <person name="Gnirke A."/>
            <person name="Stajich J.E."/>
            <person name="Cuomo C.A."/>
        </authorList>
    </citation>
    <scope>NUCLEOTIDE SEQUENCE [LARGE SCALE GENOMIC DNA]</scope>
    <source>
        <strain evidence="8">CBS 291.66</strain>
    </source>
</reference>
<keyword evidence="5 7" id="KW-0472">Membrane</keyword>
<name>A0AAD7URQ4_9FUNG</name>
<feature type="transmembrane region" description="Helical" evidence="7">
    <location>
        <begin position="389"/>
        <end position="406"/>
    </location>
</feature>
<dbReference type="GO" id="GO:0015297">
    <property type="term" value="F:antiporter activity"/>
    <property type="evidence" value="ECO:0007669"/>
    <property type="project" value="InterPro"/>
</dbReference>